<sequence>MFWDSSTFSRGTDHSGFLHFPAFSIIIGGKLRDHWSCVGIGTRMNWNLVCSGCSA</sequence>
<dbReference type="Proteomes" id="UP000238479">
    <property type="component" value="Chromosome 2"/>
</dbReference>
<proteinExistence type="predicted"/>
<gene>
    <name evidence="1" type="ORF">RchiOBHm_Chr2g0105471</name>
</gene>
<evidence type="ECO:0000313" key="1">
    <source>
        <dbReference type="EMBL" id="PRQ47968.1"/>
    </source>
</evidence>
<dbReference type="Gramene" id="PRQ47968">
    <property type="protein sequence ID" value="PRQ47968"/>
    <property type="gene ID" value="RchiOBHm_Chr2g0105471"/>
</dbReference>
<keyword evidence="2" id="KW-1185">Reference proteome</keyword>
<dbReference type="AlphaFoldDB" id="A0A2P6RNF6"/>
<protein>
    <submittedName>
        <fullName evidence="1">Uncharacterized protein</fullName>
    </submittedName>
</protein>
<evidence type="ECO:0000313" key="2">
    <source>
        <dbReference type="Proteomes" id="UP000238479"/>
    </source>
</evidence>
<accession>A0A2P6RNF6</accession>
<dbReference type="EMBL" id="PDCK01000040">
    <property type="protein sequence ID" value="PRQ47968.1"/>
    <property type="molecule type" value="Genomic_DNA"/>
</dbReference>
<name>A0A2P6RNF6_ROSCH</name>
<organism evidence="1 2">
    <name type="scientific">Rosa chinensis</name>
    <name type="common">China rose</name>
    <dbReference type="NCBI Taxonomy" id="74649"/>
    <lineage>
        <taxon>Eukaryota</taxon>
        <taxon>Viridiplantae</taxon>
        <taxon>Streptophyta</taxon>
        <taxon>Embryophyta</taxon>
        <taxon>Tracheophyta</taxon>
        <taxon>Spermatophyta</taxon>
        <taxon>Magnoliopsida</taxon>
        <taxon>eudicotyledons</taxon>
        <taxon>Gunneridae</taxon>
        <taxon>Pentapetalae</taxon>
        <taxon>rosids</taxon>
        <taxon>fabids</taxon>
        <taxon>Rosales</taxon>
        <taxon>Rosaceae</taxon>
        <taxon>Rosoideae</taxon>
        <taxon>Rosoideae incertae sedis</taxon>
        <taxon>Rosa</taxon>
    </lineage>
</organism>
<comment type="caution">
    <text evidence="1">The sequence shown here is derived from an EMBL/GenBank/DDBJ whole genome shotgun (WGS) entry which is preliminary data.</text>
</comment>
<reference evidence="1 2" key="1">
    <citation type="journal article" date="2018" name="Nat. Genet.">
        <title>The Rosa genome provides new insights in the design of modern roses.</title>
        <authorList>
            <person name="Bendahmane M."/>
        </authorList>
    </citation>
    <scope>NUCLEOTIDE SEQUENCE [LARGE SCALE GENOMIC DNA]</scope>
    <source>
        <strain evidence="2">cv. Old Blush</strain>
    </source>
</reference>